<keyword evidence="1" id="KW-0812">Transmembrane</keyword>
<protein>
    <submittedName>
        <fullName evidence="3">Sulfurtransferase</fullName>
    </submittedName>
</protein>
<dbReference type="AlphaFoldDB" id="A0AAN4UU82"/>
<feature type="transmembrane region" description="Helical" evidence="1">
    <location>
        <begin position="31"/>
        <end position="55"/>
    </location>
</feature>
<dbReference type="InterPro" id="IPR021309">
    <property type="entry name" value="YgaP-like_TM"/>
</dbReference>
<keyword evidence="1" id="KW-1133">Transmembrane helix</keyword>
<accession>A0AAN4UU82</accession>
<feature type="transmembrane region" description="Helical" evidence="1">
    <location>
        <begin position="7"/>
        <end position="25"/>
    </location>
</feature>
<name>A0AAN4UU82_9RHOB</name>
<evidence type="ECO:0000313" key="6">
    <source>
        <dbReference type="Proteomes" id="UP000634647"/>
    </source>
</evidence>
<evidence type="ECO:0000313" key="3">
    <source>
        <dbReference type="EMBL" id="GHE04817.1"/>
    </source>
</evidence>
<dbReference type="EMBL" id="BNAB01000019">
    <property type="protein sequence ID" value="GHE04817.1"/>
    <property type="molecule type" value="Genomic_DNA"/>
</dbReference>
<reference evidence="3" key="3">
    <citation type="submission" date="2023-06" db="EMBL/GenBank/DDBJ databases">
        <authorList>
            <person name="Sun Q."/>
            <person name="Zhou Y."/>
        </authorList>
    </citation>
    <scope>NUCLEOTIDE SEQUENCE</scope>
    <source>
        <strain evidence="3">CGMCC 1.10859</strain>
    </source>
</reference>
<evidence type="ECO:0000256" key="1">
    <source>
        <dbReference type="SAM" id="Phobius"/>
    </source>
</evidence>
<comment type="caution">
    <text evidence="3">The sequence shown here is derived from an EMBL/GenBank/DDBJ whole genome shotgun (WGS) entry which is preliminary data.</text>
</comment>
<dbReference type="Proteomes" id="UP000634647">
    <property type="component" value="Unassembled WGS sequence"/>
</dbReference>
<organism evidence="3 6">
    <name type="scientific">Allgaiera indica</name>
    <dbReference type="NCBI Taxonomy" id="765699"/>
    <lineage>
        <taxon>Bacteria</taxon>
        <taxon>Pseudomonadati</taxon>
        <taxon>Pseudomonadota</taxon>
        <taxon>Alphaproteobacteria</taxon>
        <taxon>Rhodobacterales</taxon>
        <taxon>Paracoccaceae</taxon>
        <taxon>Allgaiera</taxon>
    </lineage>
</organism>
<dbReference type="RefSeq" id="WP_035838112.1">
    <property type="nucleotide sequence ID" value="NZ_BNAB01000019.1"/>
</dbReference>
<proteinExistence type="predicted"/>
<keyword evidence="1" id="KW-0472">Membrane</keyword>
<feature type="domain" description="Inner membrane protein YgaP-like transmembrane" evidence="2">
    <location>
        <begin position="2"/>
        <end position="56"/>
    </location>
</feature>
<sequence length="67" mass="7337">MTVERAVFSFAGAMILISLALTYWVSPLWMWLTAFIGLNLLQTGFTGLCPAAAIFKMFGLKAGCAFR</sequence>
<dbReference type="EMBL" id="FNOB01000019">
    <property type="protein sequence ID" value="SDX53700.1"/>
    <property type="molecule type" value="Genomic_DNA"/>
</dbReference>
<dbReference type="Gene3D" id="6.10.140.1340">
    <property type="match status" value="1"/>
</dbReference>
<reference evidence="4 5" key="2">
    <citation type="submission" date="2016-10" db="EMBL/GenBank/DDBJ databases">
        <authorList>
            <person name="Varghese N."/>
            <person name="Submissions S."/>
        </authorList>
    </citation>
    <scope>NUCLEOTIDE SEQUENCE [LARGE SCALE GENOMIC DNA]</scope>
    <source>
        <strain evidence="4 5">DSM 24802</strain>
    </source>
</reference>
<reference evidence="3" key="1">
    <citation type="journal article" date="2014" name="Int. J. Syst. Evol. Microbiol.">
        <title>Complete genome sequence of Corynebacterium casei LMG S-19264T (=DSM 44701T), isolated from a smear-ripened cheese.</title>
        <authorList>
            <consortium name="US DOE Joint Genome Institute (JGI-PGF)"/>
            <person name="Walter F."/>
            <person name="Albersmeier A."/>
            <person name="Kalinowski J."/>
            <person name="Ruckert C."/>
        </authorList>
    </citation>
    <scope>NUCLEOTIDE SEQUENCE</scope>
    <source>
        <strain evidence="3">CGMCC 1.10859</strain>
    </source>
</reference>
<dbReference type="Proteomes" id="UP000199541">
    <property type="component" value="Unassembled WGS sequence"/>
</dbReference>
<dbReference type="Pfam" id="PF11127">
    <property type="entry name" value="YgaP-like_TM"/>
    <property type="match status" value="1"/>
</dbReference>
<keyword evidence="5" id="KW-1185">Reference proteome</keyword>
<gene>
    <name evidence="3" type="ORF">GCM10008024_33340</name>
    <name evidence="4" type="ORF">SAMN05444006_11944</name>
</gene>
<evidence type="ECO:0000259" key="2">
    <source>
        <dbReference type="Pfam" id="PF11127"/>
    </source>
</evidence>
<evidence type="ECO:0000313" key="5">
    <source>
        <dbReference type="Proteomes" id="UP000199541"/>
    </source>
</evidence>
<evidence type="ECO:0000313" key="4">
    <source>
        <dbReference type="EMBL" id="SDX53700.1"/>
    </source>
</evidence>